<organism evidence="1 2">
    <name type="scientific">Kaistella antarctica</name>
    <dbReference type="NCBI Taxonomy" id="266748"/>
    <lineage>
        <taxon>Bacteria</taxon>
        <taxon>Pseudomonadati</taxon>
        <taxon>Bacteroidota</taxon>
        <taxon>Flavobacteriia</taxon>
        <taxon>Flavobacteriales</taxon>
        <taxon>Weeksellaceae</taxon>
        <taxon>Chryseobacterium group</taxon>
        <taxon>Kaistella</taxon>
    </lineage>
</organism>
<dbReference type="InterPro" id="IPR011991">
    <property type="entry name" value="ArsR-like_HTH"/>
</dbReference>
<gene>
    <name evidence="1" type="ORF">NCTC13489_00255</name>
</gene>
<name>A0A3S4UIK4_9FLAO</name>
<dbReference type="KEGG" id="cant:NCTC13489_00255"/>
<dbReference type="GO" id="GO:0006355">
    <property type="term" value="P:regulation of DNA-templated transcription"/>
    <property type="evidence" value="ECO:0007669"/>
    <property type="project" value="UniProtKB-ARBA"/>
</dbReference>
<dbReference type="Gene3D" id="1.10.10.10">
    <property type="entry name" value="Winged helix-like DNA-binding domain superfamily/Winged helix DNA-binding domain"/>
    <property type="match status" value="1"/>
</dbReference>
<dbReference type="Pfam" id="PF16264">
    <property type="entry name" value="SatD"/>
    <property type="match status" value="1"/>
</dbReference>
<sequence>MFTLYLGFIRIIAYICHMIAIITGDIINSQNSDVETWLPKLKDLMGTWSTTPENWEVYRGDEFQLKCSVDQVFHKAILLKSLIRTFENLDVRLAIGIGNEVFHSEKITESNGSAYVNSGRLLTDIKTQGRTLAIQTENEKVNLDLNILFKWASIDFDNWTVATAEIIHQLLCNSELTQDDLAKELNITQSSVSQRLKRANFDLIQETDQFFRKKIAEL</sequence>
<dbReference type="InterPro" id="IPR036390">
    <property type="entry name" value="WH_DNA-bd_sf"/>
</dbReference>
<dbReference type="STRING" id="266748.HY04_01850"/>
<dbReference type="Proteomes" id="UP000270036">
    <property type="component" value="Chromosome"/>
</dbReference>
<dbReference type="AlphaFoldDB" id="A0A3S4UIK4"/>
<accession>A0A3S4UIK4</accession>
<dbReference type="InterPro" id="IPR036388">
    <property type="entry name" value="WH-like_DNA-bd_sf"/>
</dbReference>
<dbReference type="CDD" id="cd00090">
    <property type="entry name" value="HTH_ARSR"/>
    <property type="match status" value="1"/>
</dbReference>
<proteinExistence type="predicted"/>
<dbReference type="InterPro" id="IPR032580">
    <property type="entry name" value="SatD"/>
</dbReference>
<reference evidence="1 2" key="1">
    <citation type="submission" date="2018-12" db="EMBL/GenBank/DDBJ databases">
        <authorList>
            <consortium name="Pathogen Informatics"/>
        </authorList>
    </citation>
    <scope>NUCLEOTIDE SEQUENCE [LARGE SCALE GENOMIC DNA]</scope>
    <source>
        <strain evidence="1 2">NCTC13489</strain>
    </source>
</reference>
<dbReference type="SUPFAM" id="SSF46785">
    <property type="entry name" value="Winged helix' DNA-binding domain"/>
    <property type="match status" value="1"/>
</dbReference>
<protein>
    <submittedName>
        <fullName evidence="1">MarR family</fullName>
    </submittedName>
</protein>
<evidence type="ECO:0000313" key="2">
    <source>
        <dbReference type="Proteomes" id="UP000270036"/>
    </source>
</evidence>
<evidence type="ECO:0000313" key="1">
    <source>
        <dbReference type="EMBL" id="VEH95820.1"/>
    </source>
</evidence>
<dbReference type="EMBL" id="LR134441">
    <property type="protein sequence ID" value="VEH95820.1"/>
    <property type="molecule type" value="Genomic_DNA"/>
</dbReference>